<organism evidence="2 3">
    <name type="scientific">Flavobacterium pokkalii</name>
    <dbReference type="NCBI Taxonomy" id="1940408"/>
    <lineage>
        <taxon>Bacteria</taxon>
        <taxon>Pseudomonadati</taxon>
        <taxon>Bacteroidota</taxon>
        <taxon>Flavobacteriia</taxon>
        <taxon>Flavobacteriales</taxon>
        <taxon>Flavobacteriaceae</taxon>
        <taxon>Flavobacterium</taxon>
    </lineage>
</organism>
<keyword evidence="3" id="KW-1185">Reference proteome</keyword>
<evidence type="ECO:0000313" key="3">
    <source>
        <dbReference type="Proteomes" id="UP000661715"/>
    </source>
</evidence>
<gene>
    <name evidence="2" type="ORF">B6A10_12015</name>
</gene>
<dbReference type="Pfam" id="PF19081">
    <property type="entry name" value="Ig_7"/>
    <property type="match status" value="1"/>
</dbReference>
<accession>A0ABR7USQ7</accession>
<feature type="domain" description="Ig-like" evidence="1">
    <location>
        <begin position="627"/>
        <end position="700"/>
    </location>
</feature>
<protein>
    <recommendedName>
        <fullName evidence="1">Ig-like domain-containing protein</fullName>
    </recommendedName>
</protein>
<dbReference type="RefSeq" id="WP_188221065.1">
    <property type="nucleotide sequence ID" value="NZ_NASZ01000019.1"/>
</dbReference>
<proteinExistence type="predicted"/>
<dbReference type="Proteomes" id="UP000661715">
    <property type="component" value="Unassembled WGS sequence"/>
</dbReference>
<evidence type="ECO:0000259" key="1">
    <source>
        <dbReference type="Pfam" id="PF19081"/>
    </source>
</evidence>
<evidence type="ECO:0000313" key="2">
    <source>
        <dbReference type="EMBL" id="MBD0725906.1"/>
    </source>
</evidence>
<comment type="caution">
    <text evidence="2">The sequence shown here is derived from an EMBL/GenBank/DDBJ whole genome shotgun (WGS) entry which is preliminary data.</text>
</comment>
<dbReference type="EMBL" id="NASZ01000019">
    <property type="protein sequence ID" value="MBD0725906.1"/>
    <property type="molecule type" value="Genomic_DNA"/>
</dbReference>
<sequence length="883" mass="94660">MIEKLLYFIEKYFVTVSFFFLIFLSSNSYSQCAGEDASLTICADDLIKDSSKTINLFSLLGGSPATGGTWIDNSKPLEVAIFDGILNAQLLRNSDVYTYTYVQDPSVCSDNEATVTVKIGPYTGVPSPNVSVCDDVTSFNLFLAFDGTQLAPLQNGTWTGNTTSVTLSGNTINPKLLGEGNYSYTYTIPTLDSCPEQSASISVSVFRKPVPGDPMDLLLCSNVNLAAYNNLNLNNLLVGEDAGGKWTELNATGQITSSIDNKVDVQTIYNNFGAGVYSFRYTVTSNNPICTDSYTDVKIIIEDLIDFTGSTLMVNSDICEDQIPAATYSATLTKGPQPVPNGNYDVAYSINNGISNYPFTVNGNFTNGIFNFLIDKNYLQTVGDYTFTITSIKNTSYYGACTNTLGSITDVLSINPLPRINNATVVIDPVCKGMDAQVQLSGNTNLTDGNYRITYNLSGDNTAANQQLDFTVASGIANFAIPANLIPNVGVNTVFTVTNIVNLTTGCSNSVALAKLITVKPLPNVSAVALSINNICLGQTATVQLTGLGTLTNITIDYSLSDSNVATNQNVTLNVASGNTSFVIPASALANSGNTTFTLNSVLDNGNGCSVMALNKTKAFVVNTVPVTPSGSSFVGCKNDLASIANLTPSGSQYQWFDSVSSSTVLNTSTLLVTGTYYVKEANATTGCESGRAAVTVTINESDTPVLATDGQNFCGLDNPTIQNLSDKTTADDTLVWFDAAENGNQLNASSLLTDGKTYYGFNFSNSTNCYSDALEVTVVLSNCEETPDFFIPDGFSPNGDTVNDTFRIPTIEFIYPDFTLEIYNRYGNLLFKGNKSKPAWDGRNSDYKVGIDGIAPNGVYFYVLHLNKGNKKPIQGRLYLNR</sequence>
<dbReference type="InterPro" id="IPR044023">
    <property type="entry name" value="Ig_7"/>
</dbReference>
<dbReference type="Pfam" id="PF13585">
    <property type="entry name" value="CHU_C"/>
    <property type="match status" value="1"/>
</dbReference>
<reference evidence="2 3" key="1">
    <citation type="journal article" date="2020" name="Microbiol. Res.">
        <title>Flavobacterium pokkalii sp. nov., a novel plant growth promoting native rhizobacteria isolated from pokkali rice grown in coastal saline affected agricultural regions of southern India, Kerala.</title>
        <authorList>
            <person name="Menon R.R."/>
            <person name="Kumari S."/>
            <person name="Viver T."/>
            <person name="Rameshkumar N."/>
        </authorList>
    </citation>
    <scope>NUCLEOTIDE SEQUENCE [LARGE SCALE GENOMIC DNA]</scope>
    <source>
        <strain evidence="2 3">L1I52</strain>
    </source>
</reference>
<dbReference type="NCBIfam" id="TIGR04131">
    <property type="entry name" value="Bac_Flav_CTERM"/>
    <property type="match status" value="1"/>
</dbReference>
<name>A0ABR7USQ7_9FLAO</name>
<dbReference type="InterPro" id="IPR026341">
    <property type="entry name" value="T9SS_type_B"/>
</dbReference>